<accession>A0A210QSI5</accession>
<dbReference type="Pfam" id="PF00400">
    <property type="entry name" value="WD40"/>
    <property type="match status" value="3"/>
</dbReference>
<gene>
    <name evidence="3" type="ORF">KP79_PYT11721</name>
</gene>
<sequence length="1794" mass="203552">MLGNGESYPMMAVATDVIVPPSGHKHVAFSGSGDTEIPTINMASKPPLSVSFQSDSRTRAVTHKLSIVPEGEEFEEILREIDKDLEKGNEADAEDDENEEDEKTLIDDHEDPIFEKIKEKVEKSLERTESVTSLSSAGTDESDGKQILISEQYTNIPFGIQPRATYEHGKKNADIMGLAYNSRMRQFIILDSKGITSWKRDNVDNRVMRNLLYPKYEYRLLTYIVYAKKYNCYFALSKDFSLKVLNRDFDETCNVKAGLRSVLFMVFNSVTDELITGGVDGTKIWSFRQAAGSSFMELKPLSNYELHLEKTLENVGGSWVKKVELDHHLQHLYFCSDTDLHVYNLQGKRLFKYEKAHTMSITGCVYSQSAKVLITSSVDCEVKVWSLMGGMVHSFRGHSRAVTNLLLHPDSSSLIVTASLDGSIRMWSLDTMELVYNITVSSDGVLWMGLTDDNILYVSTCRNITLWSLNQFYSFWALSRNRVTRLSLSGHESKTTRVVSLGDDSSVRLFHRKTSKNLTTVLPPHVVPPLQSVMSVCYSREFDVIFLLINPQEIWVYTSRTDPCCRIAVWDVHNLQIPYITGSKGRGEERGVRTGPKGIPIHRATENGTGNEVVCNCYSLCDLNSSATMWTDEGNCCPIRHSYLLLGMEDGRILFMDPVIRGQKYMEFKANKDKIQMMKHDVAHEALITMCQMSSHALFQIWDLPNLTLKHEVCCGQDVQHFTRLDYSFLTGHQSGAVYFHYLLPADESGALKSKDEKDLGISGKKLEHNSPIVGLDAASSLRIFCSASMDGAIKIWDEFCVLLTEITMEDSLTALCFLNAQCDLLVGFQNHIYFIDHTKVCPYLKLPEDEGDYDSDTESDIYENPDVLYEGGLQNTDELTLDTYLVPYKIQFSQDFLEGKLPIEQKTAHAEEDKESSESESDYSLAPTDTYLSPPDSPSGLSEIDLILGSGYTKYDLLKQMNRTMRTLAIKHPKRGKKRVNIMLDDDTPLQSDHEDGQKEQDPFLLPTFGMSPGPTPPGTPPSRPATPVDFVPHVEGTDIVKDKAKPEKVAPEPVAEAFTPVEDKRPRPQHEYEEEEEEIPRRRSKYSLANARVDVKGLMRPQSKRLQKRFPSPSPSRRESDHSHSALTEDELKLLQQKEREMRKKQMKDRKMPKKGQKLSHQELIEQQRLQQEMQKKKYDLPAGYKPRAPDRLKEEGDGNYPNVMFQQEDIDSFQDMMWDPEEKPGAKQAGLMGTKLELPPPRRSMEPPRPIKPIINRPGAPPAKPLEQPPGTETTVTAEQEKQEETQVEIKTLDLPMPHMYKPPEPKPSMPTKGMQQTADNKGLEPKPEDEEKDRENLSPEVETSMQRRWGRGELMPRPGGPAPQAGALKKLSEQRKSSSKPIKIVLPRENDAPQDPHTLQESPMPEITDEDIEKYMKALDSDHDDEDDIEVYHGSARRMSRSKRSVKDGGGGVLMLEEKKIIRPYSSVTRRDTPEAKEDPVRVRPKTAQVNFHANLELILEIPDNIDDLQNAFDDAFDRYQGMPGTPATLTKDRLYRNDSTNFEGNYHERAIERHMLLRMQKELRLKSAAQKRQAWESQRGGSQRTLSNREVIIDDVTQEPGHPGSTTARSDRWAVATDRELGRLSSLGMHTPGPPRYNPPPSRSLPQRPHTAFIPLPVPPTTVNKSELKTEKPFRFALGKGGPPSRKQTPRRSMVDFNVEPNMIDPRNPTRTYRPATSRSIPSKCNRYMLVSRPKEKTNFPLPSPIEEQLLADRFPNLGMQVYRHHSDIALRSKKVSYCIEYTPYGSCR</sequence>
<dbReference type="PROSITE" id="PS50082">
    <property type="entry name" value="WD_REPEATS_2"/>
    <property type="match status" value="3"/>
</dbReference>
<feature type="compositionally biased region" description="Polar residues" evidence="2">
    <location>
        <begin position="1714"/>
        <end position="1724"/>
    </location>
</feature>
<dbReference type="PANTHER" id="PTHR45532:SF3">
    <property type="match status" value="1"/>
</dbReference>
<feature type="repeat" description="WD" evidence="1">
    <location>
        <begin position="766"/>
        <end position="798"/>
    </location>
</feature>
<dbReference type="InterPro" id="IPR015943">
    <property type="entry name" value="WD40/YVTN_repeat-like_dom_sf"/>
</dbReference>
<evidence type="ECO:0000313" key="4">
    <source>
        <dbReference type="Proteomes" id="UP000242188"/>
    </source>
</evidence>
<dbReference type="PANTHER" id="PTHR45532">
    <property type="entry name" value="WD REPEAT-CONTAINING PROTEIN 97"/>
    <property type="match status" value="1"/>
</dbReference>
<evidence type="ECO:0000256" key="1">
    <source>
        <dbReference type="PROSITE-ProRule" id="PRU00221"/>
    </source>
</evidence>
<comment type="caution">
    <text evidence="3">The sequence shown here is derived from an EMBL/GenBank/DDBJ whole genome shotgun (WGS) entry which is preliminary data.</text>
</comment>
<dbReference type="InterPro" id="IPR036322">
    <property type="entry name" value="WD40_repeat_dom_sf"/>
</dbReference>
<feature type="compositionally biased region" description="Basic and acidic residues" evidence="2">
    <location>
        <begin position="1063"/>
        <end position="1073"/>
    </location>
</feature>
<dbReference type="PROSITE" id="PS50294">
    <property type="entry name" value="WD_REPEATS_REGION"/>
    <property type="match status" value="2"/>
</dbReference>
<evidence type="ECO:0000256" key="2">
    <source>
        <dbReference type="SAM" id="MobiDB-lite"/>
    </source>
</evidence>
<feature type="compositionally biased region" description="Pro residues" evidence="2">
    <location>
        <begin position="1015"/>
        <end position="1026"/>
    </location>
</feature>
<dbReference type="SUPFAM" id="SSF50978">
    <property type="entry name" value="WD40 repeat-like"/>
    <property type="match status" value="2"/>
</dbReference>
<feature type="region of interest" description="Disordered" evidence="2">
    <location>
        <begin position="1705"/>
        <end position="1724"/>
    </location>
</feature>
<feature type="compositionally biased region" description="Pro residues" evidence="2">
    <location>
        <begin position="1262"/>
        <end position="1271"/>
    </location>
</feature>
<feature type="region of interest" description="Disordered" evidence="2">
    <location>
        <begin position="1599"/>
        <end position="1700"/>
    </location>
</feature>
<dbReference type="EMBL" id="NEDP02002179">
    <property type="protein sequence ID" value="OWF51658.1"/>
    <property type="molecule type" value="Genomic_DNA"/>
</dbReference>
<dbReference type="InterPro" id="IPR011047">
    <property type="entry name" value="Quinoprotein_ADH-like_sf"/>
</dbReference>
<dbReference type="SUPFAM" id="SSF50998">
    <property type="entry name" value="Quinoprotein alcohol dehydrogenase-like"/>
    <property type="match status" value="1"/>
</dbReference>
<feature type="compositionally biased region" description="Basic and acidic residues" evidence="2">
    <location>
        <begin position="1132"/>
        <end position="1146"/>
    </location>
</feature>
<keyword evidence="1" id="KW-0853">WD repeat</keyword>
<feature type="region of interest" description="Disordered" evidence="2">
    <location>
        <begin position="908"/>
        <end position="939"/>
    </location>
</feature>
<dbReference type="Proteomes" id="UP000242188">
    <property type="component" value="Unassembled WGS sequence"/>
</dbReference>
<feature type="compositionally biased region" description="Pro residues" evidence="2">
    <location>
        <begin position="1637"/>
        <end position="1648"/>
    </location>
</feature>
<proteinExistence type="predicted"/>
<feature type="repeat" description="WD" evidence="1">
    <location>
        <begin position="395"/>
        <end position="437"/>
    </location>
</feature>
<feature type="region of interest" description="Disordered" evidence="2">
    <location>
        <begin position="1575"/>
        <end position="1594"/>
    </location>
</feature>
<evidence type="ECO:0000313" key="3">
    <source>
        <dbReference type="EMBL" id="OWF51658.1"/>
    </source>
</evidence>
<feature type="region of interest" description="Disordered" evidence="2">
    <location>
        <begin position="1220"/>
        <end position="1411"/>
    </location>
</feature>
<feature type="compositionally biased region" description="Pro residues" evidence="2">
    <location>
        <begin position="1241"/>
        <end position="1254"/>
    </location>
</feature>
<feature type="compositionally biased region" description="Basic and acidic residues" evidence="2">
    <location>
        <begin position="1037"/>
        <end position="1052"/>
    </location>
</feature>
<feature type="compositionally biased region" description="Basic residues" evidence="2">
    <location>
        <begin position="1147"/>
        <end position="1160"/>
    </location>
</feature>
<dbReference type="OrthoDB" id="6262491at2759"/>
<feature type="region of interest" description="Disordered" evidence="2">
    <location>
        <begin position="1011"/>
        <end position="1163"/>
    </location>
</feature>
<feature type="region of interest" description="Disordered" evidence="2">
    <location>
        <begin position="1178"/>
        <end position="1205"/>
    </location>
</feature>
<feature type="region of interest" description="Disordered" evidence="2">
    <location>
        <begin position="85"/>
        <end position="110"/>
    </location>
</feature>
<keyword evidence="4" id="KW-1185">Reference proteome</keyword>
<dbReference type="Gene3D" id="2.130.10.10">
    <property type="entry name" value="YVTN repeat-like/Quinoprotein amine dehydrogenase"/>
    <property type="match status" value="2"/>
</dbReference>
<feature type="compositionally biased region" description="Acidic residues" evidence="2">
    <location>
        <begin position="91"/>
        <end position="102"/>
    </location>
</feature>
<organism evidence="3 4">
    <name type="scientific">Mizuhopecten yessoensis</name>
    <name type="common">Japanese scallop</name>
    <name type="synonym">Patinopecten yessoensis</name>
    <dbReference type="NCBI Taxonomy" id="6573"/>
    <lineage>
        <taxon>Eukaryota</taxon>
        <taxon>Metazoa</taxon>
        <taxon>Spiralia</taxon>
        <taxon>Lophotrochozoa</taxon>
        <taxon>Mollusca</taxon>
        <taxon>Bivalvia</taxon>
        <taxon>Autobranchia</taxon>
        <taxon>Pteriomorphia</taxon>
        <taxon>Pectinida</taxon>
        <taxon>Pectinoidea</taxon>
        <taxon>Pectinidae</taxon>
        <taxon>Mizuhopecten</taxon>
    </lineage>
</organism>
<feature type="compositionally biased region" description="Basic and acidic residues" evidence="2">
    <location>
        <begin position="1614"/>
        <end position="1627"/>
    </location>
</feature>
<name>A0A210QSI5_MIZYE</name>
<feature type="compositionally biased region" description="Polar residues" evidence="2">
    <location>
        <begin position="1580"/>
        <end position="1593"/>
    </location>
</feature>
<feature type="compositionally biased region" description="Basic and acidic residues" evidence="2">
    <location>
        <begin position="1190"/>
        <end position="1199"/>
    </location>
</feature>
<reference evidence="3 4" key="1">
    <citation type="journal article" date="2017" name="Nat. Ecol. Evol.">
        <title>Scallop genome provides insights into evolution of bilaterian karyotype and development.</title>
        <authorList>
            <person name="Wang S."/>
            <person name="Zhang J."/>
            <person name="Jiao W."/>
            <person name="Li J."/>
            <person name="Xun X."/>
            <person name="Sun Y."/>
            <person name="Guo X."/>
            <person name="Huan P."/>
            <person name="Dong B."/>
            <person name="Zhang L."/>
            <person name="Hu X."/>
            <person name="Sun X."/>
            <person name="Wang J."/>
            <person name="Zhao C."/>
            <person name="Wang Y."/>
            <person name="Wang D."/>
            <person name="Huang X."/>
            <person name="Wang R."/>
            <person name="Lv J."/>
            <person name="Li Y."/>
            <person name="Zhang Z."/>
            <person name="Liu B."/>
            <person name="Lu W."/>
            <person name="Hui Y."/>
            <person name="Liang J."/>
            <person name="Zhou Z."/>
            <person name="Hou R."/>
            <person name="Li X."/>
            <person name="Liu Y."/>
            <person name="Li H."/>
            <person name="Ning X."/>
            <person name="Lin Y."/>
            <person name="Zhao L."/>
            <person name="Xing Q."/>
            <person name="Dou J."/>
            <person name="Li Y."/>
            <person name="Mao J."/>
            <person name="Guo H."/>
            <person name="Dou H."/>
            <person name="Li T."/>
            <person name="Mu C."/>
            <person name="Jiang W."/>
            <person name="Fu Q."/>
            <person name="Fu X."/>
            <person name="Miao Y."/>
            <person name="Liu J."/>
            <person name="Yu Q."/>
            <person name="Li R."/>
            <person name="Liao H."/>
            <person name="Li X."/>
            <person name="Kong Y."/>
            <person name="Jiang Z."/>
            <person name="Chourrout D."/>
            <person name="Li R."/>
            <person name="Bao Z."/>
        </authorList>
    </citation>
    <scope>NUCLEOTIDE SEQUENCE [LARGE SCALE GENOMIC DNA]</scope>
    <source>
        <strain evidence="3 4">PY_sf001</strain>
    </source>
</reference>
<dbReference type="STRING" id="6573.A0A210QSI5"/>
<dbReference type="InterPro" id="IPR001680">
    <property type="entry name" value="WD40_rpt"/>
</dbReference>
<feature type="repeat" description="WD" evidence="1">
    <location>
        <begin position="354"/>
        <end position="387"/>
    </location>
</feature>
<protein>
    <submittedName>
        <fullName evidence="3">Uncharacterized protein</fullName>
    </submittedName>
</protein>
<dbReference type="SMART" id="SM00320">
    <property type="entry name" value="WD40"/>
    <property type="match status" value="7"/>
</dbReference>